<feature type="domain" description="Rho termination factor-like N-terminal" evidence="2">
    <location>
        <begin position="360"/>
        <end position="396"/>
    </location>
</feature>
<dbReference type="PANTHER" id="PTHR34449">
    <property type="entry name" value="RHO TERMINATION FACTOR"/>
    <property type="match status" value="1"/>
</dbReference>
<comment type="caution">
    <text evidence="3">The sequence shown here is derived from an EMBL/GenBank/DDBJ whole genome shotgun (WGS) entry which is preliminary data.</text>
</comment>
<feature type="compositionally biased region" description="Low complexity" evidence="1">
    <location>
        <begin position="217"/>
        <end position="226"/>
    </location>
</feature>
<dbReference type="InterPro" id="IPR011112">
    <property type="entry name" value="Rho-like_N"/>
</dbReference>
<keyword evidence="4" id="KW-1185">Reference proteome</keyword>
<dbReference type="Pfam" id="PF07498">
    <property type="entry name" value="Rho_N"/>
    <property type="match status" value="1"/>
</dbReference>
<organism evidence="3 4">
    <name type="scientific">Actinidia rufa</name>
    <dbReference type="NCBI Taxonomy" id="165716"/>
    <lineage>
        <taxon>Eukaryota</taxon>
        <taxon>Viridiplantae</taxon>
        <taxon>Streptophyta</taxon>
        <taxon>Embryophyta</taxon>
        <taxon>Tracheophyta</taxon>
        <taxon>Spermatophyta</taxon>
        <taxon>Magnoliopsida</taxon>
        <taxon>eudicotyledons</taxon>
        <taxon>Gunneridae</taxon>
        <taxon>Pentapetalae</taxon>
        <taxon>asterids</taxon>
        <taxon>Ericales</taxon>
        <taxon>Actinidiaceae</taxon>
        <taxon>Actinidia</taxon>
    </lineage>
</organism>
<dbReference type="EMBL" id="BJWL01000026">
    <property type="protein sequence ID" value="GFZ17701.1"/>
    <property type="molecule type" value="Genomic_DNA"/>
</dbReference>
<evidence type="ECO:0000256" key="1">
    <source>
        <dbReference type="SAM" id="MobiDB-lite"/>
    </source>
</evidence>
<gene>
    <name evidence="3" type="ORF">Acr_26g0009710</name>
</gene>
<dbReference type="OrthoDB" id="652255at2759"/>
<feature type="compositionally biased region" description="Basic and acidic residues" evidence="1">
    <location>
        <begin position="178"/>
        <end position="190"/>
    </location>
</feature>
<dbReference type="Proteomes" id="UP000585474">
    <property type="component" value="Unassembled WGS sequence"/>
</dbReference>
<sequence length="398" mass="44846">MEIGNGSFQNTRWRLQESEISGKREREGWKNMEENPQTFQRNGLADGRCRPCSGVSGRAVSLSPFSSCGDYKTLSQIKILLSRGRRSFVCEAGPHSYRRNPDFSRQNKQWFSRNRNRQNNEREGSENLEESEELSSKNGPLHSASIAPKFQATATPGPREREIVEMFRKVQAQLREGATLKEEKKPEESQGRGNESESVDSLLKLLRKHNTQPGKKSSNSSGSSRSFILDQPEPNDSSEERKSTTFLNSNNHVANEVARERETPLFGRPVSNFQRRSPIPQVSKFQPIPSDSVTDTWINGKRDIIHPEPETDEPKLGIEAESSFSDGDVFGGISEDEDSDIDEVYSDEDVEEEKPIVDEDLIAMKLPELRALAKSRGLKRYSKLKKSEIVELLSGGSI</sequence>
<accession>A0A7J0H3W9</accession>
<evidence type="ECO:0000259" key="2">
    <source>
        <dbReference type="SMART" id="SM00959"/>
    </source>
</evidence>
<feature type="region of interest" description="Disordered" evidence="1">
    <location>
        <begin position="92"/>
        <end position="294"/>
    </location>
</feature>
<reference evidence="3 4" key="1">
    <citation type="submission" date="2019-07" db="EMBL/GenBank/DDBJ databases">
        <title>De Novo Assembly of kiwifruit Actinidia rufa.</title>
        <authorList>
            <person name="Sugita-Konishi S."/>
            <person name="Sato K."/>
            <person name="Mori E."/>
            <person name="Abe Y."/>
            <person name="Kisaki G."/>
            <person name="Hamano K."/>
            <person name="Suezawa K."/>
            <person name="Otani M."/>
            <person name="Fukuda T."/>
            <person name="Manabe T."/>
            <person name="Gomi K."/>
            <person name="Tabuchi M."/>
            <person name="Akimitsu K."/>
            <person name="Kataoka I."/>
        </authorList>
    </citation>
    <scope>NUCLEOTIDE SEQUENCE [LARGE SCALE GENOMIC DNA]</scope>
    <source>
        <strain evidence="4">cv. Fuchu</strain>
    </source>
</reference>
<dbReference type="AlphaFoldDB" id="A0A7J0H3W9"/>
<feature type="compositionally biased region" description="Basic and acidic residues" evidence="1">
    <location>
        <begin position="158"/>
        <end position="168"/>
    </location>
</feature>
<protein>
    <submittedName>
        <fullName evidence="3">Rho termination factor</fullName>
    </submittedName>
</protein>
<feature type="compositionally biased region" description="Polar residues" evidence="1">
    <location>
        <begin position="103"/>
        <end position="112"/>
    </location>
</feature>
<dbReference type="GO" id="GO:0006353">
    <property type="term" value="P:DNA-templated transcription termination"/>
    <property type="evidence" value="ECO:0007669"/>
    <property type="project" value="InterPro"/>
</dbReference>
<feature type="region of interest" description="Disordered" evidence="1">
    <location>
        <begin position="1"/>
        <end position="34"/>
    </location>
</feature>
<name>A0A7J0H3W9_9ERIC</name>
<evidence type="ECO:0000313" key="3">
    <source>
        <dbReference type="EMBL" id="GFZ17701.1"/>
    </source>
</evidence>
<feature type="compositionally biased region" description="Polar residues" evidence="1">
    <location>
        <begin position="244"/>
        <end position="253"/>
    </location>
</feature>
<evidence type="ECO:0000313" key="4">
    <source>
        <dbReference type="Proteomes" id="UP000585474"/>
    </source>
</evidence>
<dbReference type="PANTHER" id="PTHR34449:SF5">
    <property type="entry name" value="ATP BINDING _ ATPASE"/>
    <property type="match status" value="1"/>
</dbReference>
<dbReference type="SMART" id="SM00959">
    <property type="entry name" value="Rho_N"/>
    <property type="match status" value="1"/>
</dbReference>
<feature type="compositionally biased region" description="Basic and acidic residues" evidence="1">
    <location>
        <begin position="14"/>
        <end position="33"/>
    </location>
</feature>
<proteinExistence type="predicted"/>
<feature type="region of interest" description="Disordered" evidence="1">
    <location>
        <begin position="322"/>
        <end position="341"/>
    </location>
</feature>
<feature type="compositionally biased region" description="Polar residues" evidence="1">
    <location>
        <begin position="1"/>
        <end position="13"/>
    </location>
</feature>